<keyword evidence="4" id="KW-1185">Reference proteome</keyword>
<dbReference type="Proteomes" id="UP000694660">
    <property type="component" value="Unassembled WGS sequence"/>
</dbReference>
<dbReference type="EMBL" id="JAEKFT010000001">
    <property type="protein sequence ID" value="MBT0959552.1"/>
    <property type="molecule type" value="Genomic_DNA"/>
</dbReference>
<dbReference type="AlphaFoldDB" id="A0A944D7X4"/>
<keyword evidence="1" id="KW-1133">Transmembrane helix</keyword>
<sequence>MEKISDFFKVRIDFDQSHLFFPTIVEWVLVVLMLAIVVTHGRHWVARWRETPLGARIRAWEIDKRRLFGCLTLTPVYFAVMEPVGTIYPNTGVGFLLTSYVYGFALSWLFVHDNNRRKTLLMALNALVTPTVVWFVFAHIFRITLP</sequence>
<protein>
    <submittedName>
        <fullName evidence="3">Tripartite tricarboxylate transporter TctB family protein</fullName>
    </submittedName>
</protein>
<accession>A0A944D7X4</accession>
<keyword evidence="1" id="KW-0812">Transmembrane</keyword>
<organism evidence="3 4">
    <name type="scientific">Denitromonas iodatirespirans</name>
    <dbReference type="NCBI Taxonomy" id="2795389"/>
    <lineage>
        <taxon>Bacteria</taxon>
        <taxon>Pseudomonadati</taxon>
        <taxon>Pseudomonadota</taxon>
        <taxon>Betaproteobacteria</taxon>
        <taxon>Rhodocyclales</taxon>
        <taxon>Zoogloeaceae</taxon>
        <taxon>Denitromonas</taxon>
    </lineage>
</organism>
<evidence type="ECO:0000259" key="2">
    <source>
        <dbReference type="Pfam" id="PF07331"/>
    </source>
</evidence>
<comment type="caution">
    <text evidence="3">The sequence shown here is derived from an EMBL/GenBank/DDBJ whole genome shotgun (WGS) entry which is preliminary data.</text>
</comment>
<evidence type="ECO:0000313" key="4">
    <source>
        <dbReference type="Proteomes" id="UP000694660"/>
    </source>
</evidence>
<evidence type="ECO:0000256" key="1">
    <source>
        <dbReference type="SAM" id="Phobius"/>
    </source>
</evidence>
<gene>
    <name evidence="3" type="ORF">I8J34_00085</name>
</gene>
<proteinExistence type="predicted"/>
<dbReference type="Pfam" id="PF07331">
    <property type="entry name" value="TctB"/>
    <property type="match status" value="1"/>
</dbReference>
<feature type="transmembrane region" description="Helical" evidence="1">
    <location>
        <begin position="20"/>
        <end position="39"/>
    </location>
</feature>
<evidence type="ECO:0000313" key="3">
    <source>
        <dbReference type="EMBL" id="MBT0959552.1"/>
    </source>
</evidence>
<feature type="transmembrane region" description="Helical" evidence="1">
    <location>
        <begin position="67"/>
        <end position="87"/>
    </location>
</feature>
<feature type="transmembrane region" description="Helical" evidence="1">
    <location>
        <begin position="123"/>
        <end position="145"/>
    </location>
</feature>
<keyword evidence="1" id="KW-0472">Membrane</keyword>
<reference evidence="4" key="1">
    <citation type="journal article" date="2022" name="ISME J.">
        <title>Genetic and phylogenetic analysis of dissimilatory iodate-reducing bacteria identifies potential niches across the world's oceans.</title>
        <authorList>
            <person name="Reyes-Umana V."/>
            <person name="Henning Z."/>
            <person name="Lee K."/>
            <person name="Barnum T.P."/>
            <person name="Coates J.D."/>
        </authorList>
    </citation>
    <scope>NUCLEOTIDE SEQUENCE [LARGE SCALE GENOMIC DNA]</scope>
    <source>
        <strain evidence="4">IR12</strain>
    </source>
</reference>
<dbReference type="InterPro" id="IPR009936">
    <property type="entry name" value="DUF1468"/>
</dbReference>
<dbReference type="RefSeq" id="WP_214359321.1">
    <property type="nucleotide sequence ID" value="NZ_JAEKFT010000001.1"/>
</dbReference>
<feature type="domain" description="DUF1468" evidence="2">
    <location>
        <begin position="20"/>
        <end position="146"/>
    </location>
</feature>
<name>A0A944D7X4_DENI1</name>
<feature type="transmembrane region" description="Helical" evidence="1">
    <location>
        <begin position="93"/>
        <end position="111"/>
    </location>
</feature>